<evidence type="ECO:0000256" key="1">
    <source>
        <dbReference type="SAM" id="MobiDB-lite"/>
    </source>
</evidence>
<dbReference type="EMBL" id="SLWS01000006">
    <property type="protein sequence ID" value="TCO56635.1"/>
    <property type="molecule type" value="Genomic_DNA"/>
</dbReference>
<dbReference type="Pfam" id="PF06187">
    <property type="entry name" value="DUF993"/>
    <property type="match status" value="1"/>
</dbReference>
<dbReference type="InterPro" id="IPR009334">
    <property type="entry name" value="DUF993"/>
</dbReference>
<dbReference type="InterPro" id="IPR013785">
    <property type="entry name" value="Aldolase_TIM"/>
</dbReference>
<name>A0A4R2JR28_9PSEU</name>
<dbReference type="AlphaFoldDB" id="A0A4R2JR28"/>
<protein>
    <submittedName>
        <fullName evidence="2">Uncharacterized protein DUF993</fullName>
    </submittedName>
</protein>
<dbReference type="OrthoDB" id="9805272at2"/>
<dbReference type="SUPFAM" id="SSF51569">
    <property type="entry name" value="Aldolase"/>
    <property type="match status" value="1"/>
</dbReference>
<keyword evidence="3" id="KW-1185">Reference proteome</keyword>
<dbReference type="Proteomes" id="UP000295680">
    <property type="component" value="Unassembled WGS sequence"/>
</dbReference>
<proteinExistence type="predicted"/>
<comment type="caution">
    <text evidence="2">The sequence shown here is derived from an EMBL/GenBank/DDBJ whole genome shotgun (WGS) entry which is preliminary data.</text>
</comment>
<dbReference type="RefSeq" id="WP_132120095.1">
    <property type="nucleotide sequence ID" value="NZ_SLWS01000006.1"/>
</dbReference>
<reference evidence="2 3" key="1">
    <citation type="submission" date="2019-03" db="EMBL/GenBank/DDBJ databases">
        <title>Genomic Encyclopedia of Type Strains, Phase IV (KMG-IV): sequencing the most valuable type-strain genomes for metagenomic binning, comparative biology and taxonomic classification.</title>
        <authorList>
            <person name="Goeker M."/>
        </authorList>
    </citation>
    <scope>NUCLEOTIDE SEQUENCE [LARGE SCALE GENOMIC DNA]</scope>
    <source>
        <strain evidence="2 3">DSM 45934</strain>
    </source>
</reference>
<evidence type="ECO:0000313" key="2">
    <source>
        <dbReference type="EMBL" id="TCO56635.1"/>
    </source>
</evidence>
<organism evidence="2 3">
    <name type="scientific">Actinocrispum wychmicini</name>
    <dbReference type="NCBI Taxonomy" id="1213861"/>
    <lineage>
        <taxon>Bacteria</taxon>
        <taxon>Bacillati</taxon>
        <taxon>Actinomycetota</taxon>
        <taxon>Actinomycetes</taxon>
        <taxon>Pseudonocardiales</taxon>
        <taxon>Pseudonocardiaceae</taxon>
        <taxon>Actinocrispum</taxon>
    </lineage>
</organism>
<dbReference type="Gene3D" id="3.20.20.70">
    <property type="entry name" value="Aldolase class I"/>
    <property type="match status" value="1"/>
</dbReference>
<gene>
    <name evidence="2" type="ORF">EV192_106108</name>
</gene>
<accession>A0A4R2JR28</accession>
<sequence length="372" mass="39766">MIELPDGPYTVTSSGGYPPGEPPRSRVLFAAAHVVADPLGDNTPGRPAAVDWPATMAFRQHLWRHGLAVAEAMDTAQRGMGLDWQATQELIRRTGTEAAGPFACGAGTDQLDGVSHKVSDVLAAYERQVGFVEDTGGQVILMASRALAASAAGPDDYHRVYGSLLAQATKPVILHWLGPMFDPALAGYWGSPDLDTATDTFLEIIKDNSSSVDGVKISLLDADREVALRRRLPAGVRCYTGDDFNYPSLILGDSDGYSDALLGIFDAIAPAAAAAVRALDSGDTATYNSILTPTVALSRHIFSTPTYYYKTGIVFLAWLAGHQSHFKMVGGLENARTVPHLVEVFRLADKAGLLPDPDLAEHRMRAFLAVST</sequence>
<feature type="region of interest" description="Disordered" evidence="1">
    <location>
        <begin position="1"/>
        <end position="23"/>
    </location>
</feature>
<evidence type="ECO:0000313" key="3">
    <source>
        <dbReference type="Proteomes" id="UP000295680"/>
    </source>
</evidence>